<accession>A0A8S5P888</accession>
<evidence type="ECO:0000313" key="2">
    <source>
        <dbReference type="EMBL" id="DAE02633.1"/>
    </source>
</evidence>
<dbReference type="EMBL" id="BK015348">
    <property type="protein sequence ID" value="DAE02633.1"/>
    <property type="molecule type" value="Genomic_DNA"/>
</dbReference>
<evidence type="ECO:0000256" key="1">
    <source>
        <dbReference type="SAM" id="MobiDB-lite"/>
    </source>
</evidence>
<reference evidence="2" key="1">
    <citation type="journal article" date="2021" name="Proc. Natl. Acad. Sci. U.S.A.">
        <title>A Catalog of Tens of Thousands of Viruses from Human Metagenomes Reveals Hidden Associations with Chronic Diseases.</title>
        <authorList>
            <person name="Tisza M.J."/>
            <person name="Buck C.B."/>
        </authorList>
    </citation>
    <scope>NUCLEOTIDE SEQUENCE</scope>
    <source>
        <strain evidence="2">CtTwu10</strain>
    </source>
</reference>
<feature type="region of interest" description="Disordered" evidence="1">
    <location>
        <begin position="1"/>
        <end position="50"/>
    </location>
</feature>
<feature type="compositionally biased region" description="Basic residues" evidence="1">
    <location>
        <begin position="41"/>
        <end position="50"/>
    </location>
</feature>
<proteinExistence type="predicted"/>
<protein>
    <submittedName>
        <fullName evidence="2">Uncharacterized protein</fullName>
    </submittedName>
</protein>
<feature type="compositionally biased region" description="Basic and acidic residues" evidence="1">
    <location>
        <begin position="29"/>
        <end position="40"/>
    </location>
</feature>
<sequence>MIERQRPPDPGRGGLPGRGLSTTHPSVFRNDKKDPSEKFPKNKKGYNPRL</sequence>
<name>A0A8S5P888_9CAUD</name>
<organism evidence="2">
    <name type="scientific">Siphoviridae sp. ctTwu10</name>
    <dbReference type="NCBI Taxonomy" id="2825525"/>
    <lineage>
        <taxon>Viruses</taxon>
        <taxon>Duplodnaviria</taxon>
        <taxon>Heunggongvirae</taxon>
        <taxon>Uroviricota</taxon>
        <taxon>Caudoviricetes</taxon>
    </lineage>
</organism>